<dbReference type="Proteomes" id="UP000886998">
    <property type="component" value="Unassembled WGS sequence"/>
</dbReference>
<keyword evidence="3" id="KW-1185">Reference proteome</keyword>
<protein>
    <submittedName>
        <fullName evidence="2">Uncharacterized protein</fullName>
    </submittedName>
</protein>
<feature type="region of interest" description="Disordered" evidence="1">
    <location>
        <begin position="29"/>
        <end position="60"/>
    </location>
</feature>
<evidence type="ECO:0000313" key="3">
    <source>
        <dbReference type="Proteomes" id="UP000886998"/>
    </source>
</evidence>
<accession>A0A8X6YEC9</accession>
<name>A0A8X6YEC9_9ARAC</name>
<evidence type="ECO:0000256" key="1">
    <source>
        <dbReference type="SAM" id="MobiDB-lite"/>
    </source>
</evidence>
<dbReference type="EMBL" id="BMAV01017862">
    <property type="protein sequence ID" value="GFY69879.1"/>
    <property type="molecule type" value="Genomic_DNA"/>
</dbReference>
<comment type="caution">
    <text evidence="2">The sequence shown here is derived from an EMBL/GenBank/DDBJ whole genome shotgun (WGS) entry which is preliminary data.</text>
</comment>
<proteinExistence type="predicted"/>
<feature type="compositionally biased region" description="Polar residues" evidence="1">
    <location>
        <begin position="31"/>
        <end position="42"/>
    </location>
</feature>
<organism evidence="2 3">
    <name type="scientific">Trichonephila inaurata madagascariensis</name>
    <dbReference type="NCBI Taxonomy" id="2747483"/>
    <lineage>
        <taxon>Eukaryota</taxon>
        <taxon>Metazoa</taxon>
        <taxon>Ecdysozoa</taxon>
        <taxon>Arthropoda</taxon>
        <taxon>Chelicerata</taxon>
        <taxon>Arachnida</taxon>
        <taxon>Araneae</taxon>
        <taxon>Araneomorphae</taxon>
        <taxon>Entelegynae</taxon>
        <taxon>Araneoidea</taxon>
        <taxon>Nephilidae</taxon>
        <taxon>Trichonephila</taxon>
        <taxon>Trichonephila inaurata</taxon>
    </lineage>
</organism>
<evidence type="ECO:0000313" key="2">
    <source>
        <dbReference type="EMBL" id="GFY69879.1"/>
    </source>
</evidence>
<dbReference type="AlphaFoldDB" id="A0A8X6YEC9"/>
<reference evidence="2" key="1">
    <citation type="submission" date="2020-08" db="EMBL/GenBank/DDBJ databases">
        <title>Multicomponent nature underlies the extraordinary mechanical properties of spider dragline silk.</title>
        <authorList>
            <person name="Kono N."/>
            <person name="Nakamura H."/>
            <person name="Mori M."/>
            <person name="Yoshida Y."/>
            <person name="Ohtoshi R."/>
            <person name="Malay A.D."/>
            <person name="Moran D.A.P."/>
            <person name="Tomita M."/>
            <person name="Numata K."/>
            <person name="Arakawa K."/>
        </authorList>
    </citation>
    <scope>NUCLEOTIDE SEQUENCE</scope>
</reference>
<gene>
    <name evidence="2" type="ORF">TNIN_24111</name>
</gene>
<sequence length="87" mass="9669">MNRCRKEENIQECHPINCALGDRIHRAASFHSRQPYPSAQTSQKERGVDPPTTTPANPPDQSLALVLFAKISEGFLEDARLVLSVVI</sequence>